<feature type="domain" description="Glycosyltransferase 2-like" evidence="1">
    <location>
        <begin position="4"/>
        <end position="142"/>
    </location>
</feature>
<evidence type="ECO:0000313" key="3">
    <source>
        <dbReference type="Proteomes" id="UP000649151"/>
    </source>
</evidence>
<dbReference type="EMBL" id="JACOQK010000001">
    <property type="protein sequence ID" value="MBC5788567.1"/>
    <property type="molecule type" value="Genomic_DNA"/>
</dbReference>
<protein>
    <submittedName>
        <fullName evidence="2">Glycosyltransferase family 2 protein</fullName>
    </submittedName>
</protein>
<dbReference type="Gene3D" id="3.90.550.10">
    <property type="entry name" value="Spore Coat Polysaccharide Biosynthesis Protein SpsA, Chain A"/>
    <property type="match status" value="1"/>
</dbReference>
<dbReference type="PANTHER" id="PTHR22916:SF3">
    <property type="entry name" value="UDP-GLCNAC:BETAGAL BETA-1,3-N-ACETYLGLUCOSAMINYLTRANSFERASE-LIKE PROTEIN 1"/>
    <property type="match status" value="1"/>
</dbReference>
<name>A0ABR7ITT8_9CLOT</name>
<dbReference type="CDD" id="cd04196">
    <property type="entry name" value="GT_2_like_d"/>
    <property type="match status" value="1"/>
</dbReference>
<dbReference type="InterPro" id="IPR029044">
    <property type="entry name" value="Nucleotide-diphossugar_trans"/>
</dbReference>
<sequence length="308" mass="36395">MVDILLAVYNGAAYLSEQLDSIIKQTFTNWRLIILDDCSTDQTPEIVERYQQRYPNKIEYYVNETNSGNAKYTFFNLLAHSTADYVMTCDHDDVWLPAKVEWTMYKMKELESRYGATTPILVHTDLKIVDERLYEYSSSMFESQQMDYERTQLHYLLAQNIVTGCTMMVNRYLLDLCPKFPDDAIMHDWWLALVASAFGKIGFVDRATILYRQHSGNQVGAKNVKDIKYLLHRFKSNGDNKQMVQDTYQQAAAFWYCYSHCLTPKQKRIVQAYATLPKYWKGKRIFLLFRYRLWKYGVIRKLGQIFYV</sequence>
<comment type="caution">
    <text evidence="2">The sequence shown here is derived from an EMBL/GenBank/DDBJ whole genome shotgun (WGS) entry which is preliminary data.</text>
</comment>
<gene>
    <name evidence="2" type="ORF">H8Z77_11185</name>
</gene>
<accession>A0ABR7ITT8</accession>
<dbReference type="PANTHER" id="PTHR22916">
    <property type="entry name" value="GLYCOSYLTRANSFERASE"/>
    <property type="match status" value="1"/>
</dbReference>
<dbReference type="SUPFAM" id="SSF53448">
    <property type="entry name" value="Nucleotide-diphospho-sugar transferases"/>
    <property type="match status" value="1"/>
</dbReference>
<evidence type="ECO:0000313" key="2">
    <source>
        <dbReference type="EMBL" id="MBC5788567.1"/>
    </source>
</evidence>
<organism evidence="2 3">
    <name type="scientific">Clostridium facile</name>
    <dbReference type="NCBI Taxonomy" id="2763035"/>
    <lineage>
        <taxon>Bacteria</taxon>
        <taxon>Bacillati</taxon>
        <taxon>Bacillota</taxon>
        <taxon>Clostridia</taxon>
        <taxon>Eubacteriales</taxon>
        <taxon>Clostridiaceae</taxon>
        <taxon>Clostridium</taxon>
    </lineage>
</organism>
<dbReference type="InterPro" id="IPR001173">
    <property type="entry name" value="Glyco_trans_2-like"/>
</dbReference>
<dbReference type="Pfam" id="PF00535">
    <property type="entry name" value="Glycos_transf_2"/>
    <property type="match status" value="1"/>
</dbReference>
<evidence type="ECO:0000259" key="1">
    <source>
        <dbReference type="Pfam" id="PF00535"/>
    </source>
</evidence>
<dbReference type="Proteomes" id="UP000649151">
    <property type="component" value="Unassembled WGS sequence"/>
</dbReference>
<keyword evidence="3" id="KW-1185">Reference proteome</keyword>
<reference evidence="2 3" key="1">
    <citation type="submission" date="2020-08" db="EMBL/GenBank/DDBJ databases">
        <title>Genome public.</title>
        <authorList>
            <person name="Liu C."/>
            <person name="Sun Q."/>
        </authorList>
    </citation>
    <scope>NUCLEOTIDE SEQUENCE [LARGE SCALE GENOMIC DNA]</scope>
    <source>
        <strain evidence="2 3">NSJ-27</strain>
    </source>
</reference>
<dbReference type="RefSeq" id="WP_186997049.1">
    <property type="nucleotide sequence ID" value="NZ_JACOQK010000001.1"/>
</dbReference>
<proteinExistence type="predicted"/>